<dbReference type="Gene3D" id="1.10.441.10">
    <property type="entry name" value="Phosphomannose Isomerase, domain 2"/>
    <property type="match status" value="1"/>
</dbReference>
<dbReference type="PANTHER" id="PTHR10309">
    <property type="entry name" value="MANNOSE-6-PHOSPHATE ISOMERASE"/>
    <property type="match status" value="1"/>
</dbReference>
<evidence type="ECO:0000259" key="11">
    <source>
        <dbReference type="Pfam" id="PF20511"/>
    </source>
</evidence>
<evidence type="ECO:0000256" key="8">
    <source>
        <dbReference type="ARBA" id="ARBA00030762"/>
    </source>
</evidence>
<dbReference type="GO" id="GO:0009298">
    <property type="term" value="P:GDP-mannose biosynthetic process"/>
    <property type="evidence" value="ECO:0007669"/>
    <property type="project" value="InterPro"/>
</dbReference>
<evidence type="ECO:0000256" key="3">
    <source>
        <dbReference type="ARBA" id="ARBA00011956"/>
    </source>
</evidence>
<keyword evidence="14" id="KW-1185">Reference proteome</keyword>
<keyword evidence="6 13" id="KW-0413">Isomerase</keyword>
<dbReference type="GO" id="GO:0004476">
    <property type="term" value="F:mannose-6-phosphate isomerase activity"/>
    <property type="evidence" value="ECO:0007669"/>
    <property type="project" value="UniProtKB-EC"/>
</dbReference>
<dbReference type="RefSeq" id="WP_135483240.1">
    <property type="nucleotide sequence ID" value="NZ_SRMF01000003.1"/>
</dbReference>
<dbReference type="GO" id="GO:0008270">
    <property type="term" value="F:zinc ion binding"/>
    <property type="evidence" value="ECO:0007669"/>
    <property type="project" value="InterPro"/>
</dbReference>
<dbReference type="SUPFAM" id="SSF51182">
    <property type="entry name" value="RmlC-like cupins"/>
    <property type="match status" value="1"/>
</dbReference>
<dbReference type="InterPro" id="IPR046457">
    <property type="entry name" value="PMI_typeI_cat"/>
</dbReference>
<dbReference type="PRINTS" id="PR00714">
    <property type="entry name" value="MAN6PISMRASE"/>
</dbReference>
<evidence type="ECO:0000256" key="6">
    <source>
        <dbReference type="ARBA" id="ARBA00023235"/>
    </source>
</evidence>
<organism evidence="13 14">
    <name type="scientific">Natronospirillum operosum</name>
    <dbReference type="NCBI Taxonomy" id="2759953"/>
    <lineage>
        <taxon>Bacteria</taxon>
        <taxon>Pseudomonadati</taxon>
        <taxon>Pseudomonadota</taxon>
        <taxon>Gammaproteobacteria</taxon>
        <taxon>Oceanospirillales</taxon>
        <taxon>Natronospirillaceae</taxon>
        <taxon>Natronospirillum</taxon>
    </lineage>
</organism>
<dbReference type="InterPro" id="IPR049071">
    <property type="entry name" value="MPI_cupin_dom"/>
</dbReference>
<dbReference type="GO" id="GO:0005829">
    <property type="term" value="C:cytosol"/>
    <property type="evidence" value="ECO:0007669"/>
    <property type="project" value="TreeGrafter"/>
</dbReference>
<dbReference type="EC" id="5.3.1.8" evidence="3"/>
<dbReference type="InterPro" id="IPR001250">
    <property type="entry name" value="Man6P_Isoase-1"/>
</dbReference>
<evidence type="ECO:0000313" key="14">
    <source>
        <dbReference type="Proteomes" id="UP000297475"/>
    </source>
</evidence>
<evidence type="ECO:0000259" key="12">
    <source>
        <dbReference type="Pfam" id="PF21621"/>
    </source>
</evidence>
<dbReference type="Pfam" id="PF21621">
    <property type="entry name" value="MPI_cupin_dom"/>
    <property type="match status" value="1"/>
</dbReference>
<sequence>MTISSPIRLTPEFQRYDWGTRDTITRLLELAPPTGDAPVAELWMGDHPSLPSRLATAMDDCTDLRALVTRHPEAILGPHHEALHDRLPYLFKVLSAGQALSVQVHPSKAQAEAGYATENAAGIPVDAPQRNYRDDNHKPELLMALTEFDAMAGFRQPAVVAALLDKLDSPAVQGWAARLRQHGLSALGELYETLLTLSPEQCSALLTPILAALPESEDYQWVQRLHDHYGDDVGVLFPLLLNRFHLEPGQAIVLAAGVPHAYLQGTGLEVMASSDNVLRGGLTRKHMDVPELLRITNLTPDSVQPQNGTTEAGITTYQIPFDDFQLALLDLTPETTMTLGDSGSAELLLQISGHSRIADETLHRGQIMLLPATLGTVTVSGEGRLARVTTRLAGN</sequence>
<dbReference type="InterPro" id="IPR011051">
    <property type="entry name" value="RmlC_Cupin_sf"/>
</dbReference>
<dbReference type="InterPro" id="IPR014710">
    <property type="entry name" value="RmlC-like_jellyroll"/>
</dbReference>
<comment type="catalytic activity">
    <reaction evidence="1">
        <text>D-mannose 6-phosphate = D-fructose 6-phosphate</text>
        <dbReference type="Rhea" id="RHEA:12356"/>
        <dbReference type="ChEBI" id="CHEBI:58735"/>
        <dbReference type="ChEBI" id="CHEBI:61527"/>
        <dbReference type="EC" id="5.3.1.8"/>
    </reaction>
</comment>
<keyword evidence="5 10" id="KW-0862">Zinc</keyword>
<feature type="binding site" evidence="10">
    <location>
        <position position="260"/>
    </location>
    <ligand>
        <name>Zn(2+)</name>
        <dbReference type="ChEBI" id="CHEBI:29105"/>
    </ligand>
</feature>
<protein>
    <recommendedName>
        <fullName evidence="3">mannose-6-phosphate isomerase</fullName>
        <ecNumber evidence="3">5.3.1.8</ecNumber>
    </recommendedName>
    <alternativeName>
        <fullName evidence="7">Phosphohexomutase</fullName>
    </alternativeName>
    <alternativeName>
        <fullName evidence="8">Phosphomannose isomerase</fullName>
    </alternativeName>
</protein>
<evidence type="ECO:0000256" key="1">
    <source>
        <dbReference type="ARBA" id="ARBA00000757"/>
    </source>
</evidence>
<feature type="domain" description="Mannose-6-phosphate isomerase cupin" evidence="12">
    <location>
        <begin position="314"/>
        <end position="389"/>
    </location>
</feature>
<comment type="cofactor">
    <cofactor evidence="10">
        <name>Zn(2+)</name>
        <dbReference type="ChEBI" id="CHEBI:29105"/>
    </cofactor>
    <text evidence="10">Binds 1 zinc ion per subunit.</text>
</comment>
<evidence type="ECO:0000256" key="2">
    <source>
        <dbReference type="ARBA" id="ARBA00010772"/>
    </source>
</evidence>
<feature type="active site" evidence="9">
    <location>
        <position position="279"/>
    </location>
</feature>
<name>A0A4Z0WF11_9GAMM</name>
<keyword evidence="4 10" id="KW-0479">Metal-binding</keyword>
<feature type="domain" description="Phosphomannose isomerase type I catalytic" evidence="11">
    <location>
        <begin position="8"/>
        <end position="156"/>
    </location>
</feature>
<feature type="binding site" evidence="10">
    <location>
        <position position="103"/>
    </location>
    <ligand>
        <name>Zn(2+)</name>
        <dbReference type="ChEBI" id="CHEBI:29105"/>
    </ligand>
</feature>
<dbReference type="CDD" id="cd07011">
    <property type="entry name" value="cupin_PMI_type_I_N"/>
    <property type="match status" value="1"/>
</dbReference>
<dbReference type="PANTHER" id="PTHR10309:SF0">
    <property type="entry name" value="MANNOSE-6-PHOSPHATE ISOMERASE"/>
    <property type="match status" value="1"/>
</dbReference>
<evidence type="ECO:0000256" key="5">
    <source>
        <dbReference type="ARBA" id="ARBA00022833"/>
    </source>
</evidence>
<dbReference type="OrthoDB" id="9792649at2"/>
<evidence type="ECO:0000313" key="13">
    <source>
        <dbReference type="EMBL" id="TGG93531.1"/>
    </source>
</evidence>
<dbReference type="InterPro" id="IPR018050">
    <property type="entry name" value="Pmannose_isomerase-type1_CS"/>
</dbReference>
<feature type="binding site" evidence="10">
    <location>
        <position position="140"/>
    </location>
    <ligand>
        <name>Zn(2+)</name>
        <dbReference type="ChEBI" id="CHEBI:29105"/>
    </ligand>
</feature>
<dbReference type="AlphaFoldDB" id="A0A4Z0WF11"/>
<comment type="caution">
    <text evidence="13">The sequence shown here is derived from an EMBL/GenBank/DDBJ whole genome shotgun (WGS) entry which is preliminary data.</text>
</comment>
<dbReference type="GO" id="GO:0005975">
    <property type="term" value="P:carbohydrate metabolic process"/>
    <property type="evidence" value="ECO:0007669"/>
    <property type="project" value="InterPro"/>
</dbReference>
<dbReference type="NCBIfam" id="TIGR00218">
    <property type="entry name" value="manA"/>
    <property type="match status" value="1"/>
</dbReference>
<dbReference type="Gene3D" id="2.60.120.10">
    <property type="entry name" value="Jelly Rolls"/>
    <property type="match status" value="2"/>
</dbReference>
<comment type="similarity">
    <text evidence="2">Belongs to the mannose-6-phosphate isomerase type 1 family.</text>
</comment>
<dbReference type="PIRSF" id="PIRSF001480">
    <property type="entry name" value="Mannose-6-phosphate_isomerase"/>
    <property type="match status" value="1"/>
</dbReference>
<evidence type="ECO:0000256" key="10">
    <source>
        <dbReference type="PIRSR" id="PIRSR001480-2"/>
    </source>
</evidence>
<proteinExistence type="inferred from homology"/>
<dbReference type="Proteomes" id="UP000297475">
    <property type="component" value="Unassembled WGS sequence"/>
</dbReference>
<evidence type="ECO:0000256" key="4">
    <source>
        <dbReference type="ARBA" id="ARBA00022723"/>
    </source>
</evidence>
<reference evidence="13 14" key="1">
    <citation type="submission" date="2019-04" db="EMBL/GenBank/DDBJ databases">
        <title>Natronospirillum operosus gen. nov., sp. nov., a haloalkaliphilic satellite isolated from decaying biomass of laboratory culture of cyanobacterium Geitlerinema sp. and proposal of Natronospirillaceae fam. nov. and Saccharospirillaceae fam. nov.</title>
        <authorList>
            <person name="Kevbrin V."/>
            <person name="Boltyanskaya Y."/>
            <person name="Koziaeva V."/>
            <person name="Grouzdev D.S."/>
            <person name="Park M."/>
            <person name="Cho J."/>
        </authorList>
    </citation>
    <scope>NUCLEOTIDE SEQUENCE [LARGE SCALE GENOMIC DNA]</scope>
    <source>
        <strain evidence="13 14">G-116</strain>
    </source>
</reference>
<dbReference type="PROSITE" id="PS00965">
    <property type="entry name" value="PMI_I_1"/>
    <property type="match status" value="1"/>
</dbReference>
<feature type="binding site" evidence="10">
    <location>
        <position position="105"/>
    </location>
    <ligand>
        <name>Zn(2+)</name>
        <dbReference type="ChEBI" id="CHEBI:29105"/>
    </ligand>
</feature>
<accession>A0A4Z0WF11</accession>
<gene>
    <name evidence="13" type="primary">manA</name>
    <name evidence="13" type="ORF">E4656_10830</name>
</gene>
<dbReference type="InterPro" id="IPR016305">
    <property type="entry name" value="Mannose-6-P_Isomerase"/>
</dbReference>
<dbReference type="EMBL" id="SRMF01000003">
    <property type="protein sequence ID" value="TGG93531.1"/>
    <property type="molecule type" value="Genomic_DNA"/>
</dbReference>
<evidence type="ECO:0000256" key="7">
    <source>
        <dbReference type="ARBA" id="ARBA00029741"/>
    </source>
</evidence>
<dbReference type="Pfam" id="PF20511">
    <property type="entry name" value="PMI_typeI_cat"/>
    <property type="match status" value="1"/>
</dbReference>
<evidence type="ECO:0000256" key="9">
    <source>
        <dbReference type="PIRSR" id="PIRSR001480-1"/>
    </source>
</evidence>